<protein>
    <recommendedName>
        <fullName evidence="2">PepSY domain-containing protein</fullName>
    </recommendedName>
</protein>
<keyword evidence="4" id="KW-1185">Reference proteome</keyword>
<reference evidence="3 4" key="1">
    <citation type="journal article" date="2023" name="Commun. Biol.">
        <title>Reorganization of the ancestral sex-determining regions during the evolution of trioecy in Pleodorina starrii.</title>
        <authorList>
            <person name="Takahashi K."/>
            <person name="Suzuki S."/>
            <person name="Kawai-Toyooka H."/>
            <person name="Yamamoto K."/>
            <person name="Hamaji T."/>
            <person name="Ootsuki R."/>
            <person name="Yamaguchi H."/>
            <person name="Kawachi M."/>
            <person name="Higashiyama T."/>
            <person name="Nozaki H."/>
        </authorList>
    </citation>
    <scope>NUCLEOTIDE SEQUENCE [LARGE SCALE GENOMIC DNA]</scope>
    <source>
        <strain evidence="3 4">NIES-4479</strain>
    </source>
</reference>
<dbReference type="Pfam" id="PF03413">
    <property type="entry name" value="PepSY"/>
    <property type="match status" value="1"/>
</dbReference>
<name>A0A9W6C2Z2_9CHLO</name>
<dbReference type="EMBL" id="BRXU01000067">
    <property type="protein sequence ID" value="GLC62572.1"/>
    <property type="molecule type" value="Genomic_DNA"/>
</dbReference>
<proteinExistence type="predicted"/>
<dbReference type="Proteomes" id="UP001165080">
    <property type="component" value="Unassembled WGS sequence"/>
</dbReference>
<organism evidence="3 4">
    <name type="scientific">Pleodorina starrii</name>
    <dbReference type="NCBI Taxonomy" id="330485"/>
    <lineage>
        <taxon>Eukaryota</taxon>
        <taxon>Viridiplantae</taxon>
        <taxon>Chlorophyta</taxon>
        <taxon>core chlorophytes</taxon>
        <taxon>Chlorophyceae</taxon>
        <taxon>CS clade</taxon>
        <taxon>Chlamydomonadales</taxon>
        <taxon>Volvocaceae</taxon>
        <taxon>Pleodorina</taxon>
    </lineage>
</organism>
<dbReference type="InterPro" id="IPR025711">
    <property type="entry name" value="PepSY"/>
</dbReference>
<feature type="region of interest" description="Disordered" evidence="1">
    <location>
        <begin position="106"/>
        <end position="132"/>
    </location>
</feature>
<evidence type="ECO:0000313" key="4">
    <source>
        <dbReference type="Proteomes" id="UP001165080"/>
    </source>
</evidence>
<accession>A0A9W6C2Z2</accession>
<sequence>MCRRLGGSEEATGGTATSEATTESTATAGESATMDDSASASPSGPATADESASASPSASGTAGVGAEAGAVAGAIVAAEEAVAGGQVFEIDRKDAGDGWEVKLAVEDREQEVEVSADGQEVTPQEGDDELDQQDRENLAQVQIPLEDAVRTALEEVDGTLDGAQLDIEDGTTVWEVDIDDDQGTSVDVYVNVDNGSVLKALADAETHLIHVLETSNPPRDASGFKITEAAQDYHDTTGAWDLSSADPSVVEDLLARHAK</sequence>
<dbReference type="Gene3D" id="3.10.450.40">
    <property type="match status" value="1"/>
</dbReference>
<dbReference type="AlphaFoldDB" id="A0A9W6C2Z2"/>
<evidence type="ECO:0000313" key="3">
    <source>
        <dbReference type="EMBL" id="GLC62572.1"/>
    </source>
</evidence>
<evidence type="ECO:0000259" key="2">
    <source>
        <dbReference type="Pfam" id="PF03413"/>
    </source>
</evidence>
<feature type="region of interest" description="Disordered" evidence="1">
    <location>
        <begin position="1"/>
        <end position="65"/>
    </location>
</feature>
<evidence type="ECO:0000256" key="1">
    <source>
        <dbReference type="SAM" id="MobiDB-lite"/>
    </source>
</evidence>
<comment type="caution">
    <text evidence="3">The sequence shown here is derived from an EMBL/GenBank/DDBJ whole genome shotgun (WGS) entry which is preliminary data.</text>
</comment>
<feature type="compositionally biased region" description="Low complexity" evidence="1">
    <location>
        <begin position="8"/>
        <end position="65"/>
    </location>
</feature>
<feature type="domain" description="PepSY" evidence="2">
    <location>
        <begin position="143"/>
        <end position="200"/>
    </location>
</feature>
<gene>
    <name evidence="3" type="primary">PLESTB003704</name>
    <name evidence="3" type="ORF">PLESTB_001915100</name>
</gene>